<dbReference type="PANTHER" id="PTHR43591">
    <property type="entry name" value="METHYLTRANSFERASE"/>
    <property type="match status" value="1"/>
</dbReference>
<dbReference type="SUPFAM" id="SSF53335">
    <property type="entry name" value="S-adenosyl-L-methionine-dependent methyltransferases"/>
    <property type="match status" value="1"/>
</dbReference>
<protein>
    <recommendedName>
        <fullName evidence="3">Methyltransferase domain-containing protein</fullName>
    </recommendedName>
</protein>
<sequence>MASSATSYDWEMRSTSPAPSVYSMTDSLIRASFRHEFGRGINNYSDVYRLPADDEEFERLDKQHIMFMEVMGKYPPPMDEVLAESPDHIKSAVDLGCGSGSWILDVARDYPDCSAVAVDLVPMQVRYMPPNCRSEVDDINLGLQHFYGAYDVAHARLVSSGVRDYKGFVDHIARVLRPGGLIILAEFDFSAYNRRKIKIVPGHPDAQRCWIGRWMNLAHEAVEQMGGEPDAANHLRRWVGENDAFEDIVYRTFWFQTSAFKKGNDPETIRQNAIGQVMRDDILAFLRSGRPLLLGSGIDEAIVNEVEENARRELLEARTPSYILVENVYARKKWTA</sequence>
<dbReference type="Gene3D" id="3.40.50.150">
    <property type="entry name" value="Vaccinia Virus protein VP39"/>
    <property type="match status" value="1"/>
</dbReference>
<evidence type="ECO:0000313" key="2">
    <source>
        <dbReference type="Proteomes" id="UP000016930"/>
    </source>
</evidence>
<gene>
    <name evidence="1" type="ORF">CERSUDRAFT_79907</name>
</gene>
<accession>M2QYT3</accession>
<dbReference type="AlphaFoldDB" id="M2QYT3"/>
<dbReference type="Proteomes" id="UP000016930">
    <property type="component" value="Unassembled WGS sequence"/>
</dbReference>
<dbReference type="CDD" id="cd02440">
    <property type="entry name" value="AdoMet_MTases"/>
    <property type="match status" value="1"/>
</dbReference>
<keyword evidence="2" id="KW-1185">Reference proteome</keyword>
<dbReference type="InterPro" id="IPR029063">
    <property type="entry name" value="SAM-dependent_MTases_sf"/>
</dbReference>
<dbReference type="EMBL" id="KB445791">
    <property type="protein sequence ID" value="EMD42323.1"/>
    <property type="molecule type" value="Genomic_DNA"/>
</dbReference>
<dbReference type="PANTHER" id="PTHR43591:SF24">
    <property type="entry name" value="2-METHOXY-6-POLYPRENYL-1,4-BENZOQUINOL METHYLASE, MITOCHONDRIAL"/>
    <property type="match status" value="1"/>
</dbReference>
<organism evidence="1 2">
    <name type="scientific">Ceriporiopsis subvermispora (strain B)</name>
    <name type="common">White-rot fungus</name>
    <name type="synonym">Gelatoporia subvermispora</name>
    <dbReference type="NCBI Taxonomy" id="914234"/>
    <lineage>
        <taxon>Eukaryota</taxon>
        <taxon>Fungi</taxon>
        <taxon>Dikarya</taxon>
        <taxon>Basidiomycota</taxon>
        <taxon>Agaricomycotina</taxon>
        <taxon>Agaricomycetes</taxon>
        <taxon>Polyporales</taxon>
        <taxon>Gelatoporiaceae</taxon>
        <taxon>Gelatoporia</taxon>
    </lineage>
</organism>
<dbReference type="STRING" id="914234.M2QYT3"/>
<dbReference type="Pfam" id="PF13489">
    <property type="entry name" value="Methyltransf_23"/>
    <property type="match status" value="1"/>
</dbReference>
<proteinExistence type="predicted"/>
<evidence type="ECO:0008006" key="3">
    <source>
        <dbReference type="Google" id="ProtNLM"/>
    </source>
</evidence>
<evidence type="ECO:0000313" key="1">
    <source>
        <dbReference type="EMBL" id="EMD42323.1"/>
    </source>
</evidence>
<dbReference type="OrthoDB" id="2013972at2759"/>
<name>M2QYT3_CERS8</name>
<reference evidence="1 2" key="1">
    <citation type="journal article" date="2012" name="Proc. Natl. Acad. Sci. U.S.A.">
        <title>Comparative genomics of Ceriporiopsis subvermispora and Phanerochaete chrysosporium provide insight into selective ligninolysis.</title>
        <authorList>
            <person name="Fernandez-Fueyo E."/>
            <person name="Ruiz-Duenas F.J."/>
            <person name="Ferreira P."/>
            <person name="Floudas D."/>
            <person name="Hibbett D.S."/>
            <person name="Canessa P."/>
            <person name="Larrondo L.F."/>
            <person name="James T.Y."/>
            <person name="Seelenfreund D."/>
            <person name="Lobos S."/>
            <person name="Polanco R."/>
            <person name="Tello M."/>
            <person name="Honda Y."/>
            <person name="Watanabe T."/>
            <person name="Watanabe T."/>
            <person name="Ryu J.S."/>
            <person name="Kubicek C.P."/>
            <person name="Schmoll M."/>
            <person name="Gaskell J."/>
            <person name="Hammel K.E."/>
            <person name="St John F.J."/>
            <person name="Vanden Wymelenberg A."/>
            <person name="Sabat G."/>
            <person name="Splinter BonDurant S."/>
            <person name="Syed K."/>
            <person name="Yadav J.S."/>
            <person name="Doddapaneni H."/>
            <person name="Subramanian V."/>
            <person name="Lavin J.L."/>
            <person name="Oguiza J.A."/>
            <person name="Perez G."/>
            <person name="Pisabarro A.G."/>
            <person name="Ramirez L."/>
            <person name="Santoyo F."/>
            <person name="Master E."/>
            <person name="Coutinho P.M."/>
            <person name="Henrissat B."/>
            <person name="Lombard V."/>
            <person name="Magnuson J.K."/>
            <person name="Kuees U."/>
            <person name="Hori C."/>
            <person name="Igarashi K."/>
            <person name="Samejima M."/>
            <person name="Held B.W."/>
            <person name="Barry K.W."/>
            <person name="LaButti K.M."/>
            <person name="Lapidus A."/>
            <person name="Lindquist E.A."/>
            <person name="Lucas S.M."/>
            <person name="Riley R."/>
            <person name="Salamov A.A."/>
            <person name="Hoffmeister D."/>
            <person name="Schwenk D."/>
            <person name="Hadar Y."/>
            <person name="Yarden O."/>
            <person name="de Vries R.P."/>
            <person name="Wiebenga A."/>
            <person name="Stenlid J."/>
            <person name="Eastwood D."/>
            <person name="Grigoriev I.V."/>
            <person name="Berka R.M."/>
            <person name="Blanchette R.A."/>
            <person name="Kersten P."/>
            <person name="Martinez A.T."/>
            <person name="Vicuna R."/>
            <person name="Cullen D."/>
        </authorList>
    </citation>
    <scope>NUCLEOTIDE SEQUENCE [LARGE SCALE GENOMIC DNA]</scope>
    <source>
        <strain evidence="1 2">B</strain>
    </source>
</reference>
<dbReference type="GO" id="GO:0008168">
    <property type="term" value="F:methyltransferase activity"/>
    <property type="evidence" value="ECO:0007669"/>
    <property type="project" value="TreeGrafter"/>
</dbReference>
<dbReference type="HOGENOM" id="CLU_010595_5_2_1"/>